<name>A0A9D4SA18_DREPO</name>
<sequence length="150" mass="16480">MLKAIRISASRRNFLDCAYAFECTAHMDKLCSALLCFVPLSNCMSLVTISLDNMSMNKAPFLENLTKLINSLTALNMTVWDFRPNVKLVPICAQKAAVAVGGRFMMQPWSHCSLNISFPTATVQQNDLGHTVASSSLEDHVPQIQCGPIS</sequence>
<comment type="caution">
    <text evidence="1">The sequence shown here is derived from an EMBL/GenBank/DDBJ whole genome shotgun (WGS) entry which is preliminary data.</text>
</comment>
<keyword evidence="2" id="KW-1185">Reference proteome</keyword>
<dbReference type="AlphaFoldDB" id="A0A9D4SA18"/>
<dbReference type="Proteomes" id="UP000828390">
    <property type="component" value="Unassembled WGS sequence"/>
</dbReference>
<evidence type="ECO:0000313" key="2">
    <source>
        <dbReference type="Proteomes" id="UP000828390"/>
    </source>
</evidence>
<accession>A0A9D4SA18</accession>
<protein>
    <submittedName>
        <fullName evidence="1">Uncharacterized protein</fullName>
    </submittedName>
</protein>
<dbReference type="EMBL" id="JAIWYP010000001">
    <property type="protein sequence ID" value="KAH3895112.1"/>
    <property type="molecule type" value="Genomic_DNA"/>
</dbReference>
<reference evidence="1" key="2">
    <citation type="submission" date="2020-11" db="EMBL/GenBank/DDBJ databases">
        <authorList>
            <person name="McCartney M.A."/>
            <person name="Auch B."/>
            <person name="Kono T."/>
            <person name="Mallez S."/>
            <person name="Becker A."/>
            <person name="Gohl D.M."/>
            <person name="Silverstein K.A.T."/>
            <person name="Koren S."/>
            <person name="Bechman K.B."/>
            <person name="Herman A."/>
            <person name="Abrahante J.E."/>
            <person name="Garbe J."/>
        </authorList>
    </citation>
    <scope>NUCLEOTIDE SEQUENCE</scope>
    <source>
        <strain evidence="1">Duluth1</strain>
        <tissue evidence="1">Whole animal</tissue>
    </source>
</reference>
<evidence type="ECO:0000313" key="1">
    <source>
        <dbReference type="EMBL" id="KAH3895112.1"/>
    </source>
</evidence>
<proteinExistence type="predicted"/>
<reference evidence="1" key="1">
    <citation type="journal article" date="2019" name="bioRxiv">
        <title>The Genome of the Zebra Mussel, Dreissena polymorpha: A Resource for Invasive Species Research.</title>
        <authorList>
            <person name="McCartney M.A."/>
            <person name="Auch B."/>
            <person name="Kono T."/>
            <person name="Mallez S."/>
            <person name="Zhang Y."/>
            <person name="Obille A."/>
            <person name="Becker A."/>
            <person name="Abrahante J.E."/>
            <person name="Garbe J."/>
            <person name="Badalamenti J.P."/>
            <person name="Herman A."/>
            <person name="Mangelson H."/>
            <person name="Liachko I."/>
            <person name="Sullivan S."/>
            <person name="Sone E.D."/>
            <person name="Koren S."/>
            <person name="Silverstein K.A.T."/>
            <person name="Beckman K.B."/>
            <person name="Gohl D.M."/>
        </authorList>
    </citation>
    <scope>NUCLEOTIDE SEQUENCE</scope>
    <source>
        <strain evidence="1">Duluth1</strain>
        <tissue evidence="1">Whole animal</tissue>
    </source>
</reference>
<organism evidence="1 2">
    <name type="scientific">Dreissena polymorpha</name>
    <name type="common">Zebra mussel</name>
    <name type="synonym">Mytilus polymorpha</name>
    <dbReference type="NCBI Taxonomy" id="45954"/>
    <lineage>
        <taxon>Eukaryota</taxon>
        <taxon>Metazoa</taxon>
        <taxon>Spiralia</taxon>
        <taxon>Lophotrochozoa</taxon>
        <taxon>Mollusca</taxon>
        <taxon>Bivalvia</taxon>
        <taxon>Autobranchia</taxon>
        <taxon>Heteroconchia</taxon>
        <taxon>Euheterodonta</taxon>
        <taxon>Imparidentia</taxon>
        <taxon>Neoheterodontei</taxon>
        <taxon>Myida</taxon>
        <taxon>Dreissenoidea</taxon>
        <taxon>Dreissenidae</taxon>
        <taxon>Dreissena</taxon>
    </lineage>
</organism>
<gene>
    <name evidence="1" type="ORF">DPMN_019272</name>
</gene>